<accession>A0A8J3MC39</accession>
<comment type="caution">
    <text evidence="1">The sequence shown here is derived from an EMBL/GenBank/DDBJ whole genome shotgun (WGS) entry which is preliminary data.</text>
</comment>
<dbReference type="EMBL" id="BNCJ01000026">
    <property type="protein sequence ID" value="GHF70700.1"/>
    <property type="molecule type" value="Genomic_DNA"/>
</dbReference>
<evidence type="ECO:0000313" key="2">
    <source>
        <dbReference type="Proteomes" id="UP000626220"/>
    </source>
</evidence>
<dbReference type="Proteomes" id="UP000626220">
    <property type="component" value="Unassembled WGS sequence"/>
</dbReference>
<evidence type="ECO:0000313" key="1">
    <source>
        <dbReference type="EMBL" id="GHF70700.1"/>
    </source>
</evidence>
<reference evidence="1" key="2">
    <citation type="submission" date="2020-09" db="EMBL/GenBank/DDBJ databases">
        <authorList>
            <person name="Sun Q."/>
            <person name="Kim S."/>
        </authorList>
    </citation>
    <scope>NUCLEOTIDE SEQUENCE</scope>
    <source>
        <strain evidence="1">KCTC 42650</strain>
    </source>
</reference>
<protein>
    <submittedName>
        <fullName evidence="1">Uncharacterized protein</fullName>
    </submittedName>
</protein>
<gene>
    <name evidence="1" type="ORF">GCM10017056_47100</name>
</gene>
<name>A0A8J3MC39_9RHOB</name>
<proteinExistence type="predicted"/>
<organism evidence="1 2">
    <name type="scientific">Seohaeicola zhoushanensis</name>
    <dbReference type="NCBI Taxonomy" id="1569283"/>
    <lineage>
        <taxon>Bacteria</taxon>
        <taxon>Pseudomonadati</taxon>
        <taxon>Pseudomonadota</taxon>
        <taxon>Alphaproteobacteria</taxon>
        <taxon>Rhodobacterales</taxon>
        <taxon>Roseobacteraceae</taxon>
        <taxon>Seohaeicola</taxon>
    </lineage>
</organism>
<keyword evidence="2" id="KW-1185">Reference proteome</keyword>
<dbReference type="AlphaFoldDB" id="A0A8J3MC39"/>
<sequence length="60" mass="6652">MRRLSVVSRILPLAWLAPDIAAAILAGHQPAELSAKRLRDLPDLPLDRATERRVLGFPAR</sequence>
<dbReference type="RefSeq" id="WP_189682586.1">
    <property type="nucleotide sequence ID" value="NZ_BNCJ01000026.1"/>
</dbReference>
<reference evidence="1" key="1">
    <citation type="journal article" date="2014" name="Int. J. Syst. Evol. Microbiol.">
        <title>Complete genome sequence of Corynebacterium casei LMG S-19264T (=DSM 44701T), isolated from a smear-ripened cheese.</title>
        <authorList>
            <consortium name="US DOE Joint Genome Institute (JGI-PGF)"/>
            <person name="Walter F."/>
            <person name="Albersmeier A."/>
            <person name="Kalinowski J."/>
            <person name="Ruckert C."/>
        </authorList>
    </citation>
    <scope>NUCLEOTIDE SEQUENCE</scope>
    <source>
        <strain evidence="1">KCTC 42650</strain>
    </source>
</reference>